<protein>
    <submittedName>
        <fullName evidence="1">Uncharacterized protein</fullName>
    </submittedName>
</protein>
<keyword evidence="2" id="KW-1185">Reference proteome</keyword>
<evidence type="ECO:0000313" key="2">
    <source>
        <dbReference type="Proteomes" id="UP000813461"/>
    </source>
</evidence>
<gene>
    <name evidence="1" type="ORF">FB567DRAFT_131022</name>
</gene>
<reference evidence="1" key="1">
    <citation type="journal article" date="2021" name="Nat. Commun.">
        <title>Genetic determinants of endophytism in the Arabidopsis root mycobiome.</title>
        <authorList>
            <person name="Mesny F."/>
            <person name="Miyauchi S."/>
            <person name="Thiergart T."/>
            <person name="Pickel B."/>
            <person name="Atanasova L."/>
            <person name="Karlsson M."/>
            <person name="Huettel B."/>
            <person name="Barry K.W."/>
            <person name="Haridas S."/>
            <person name="Chen C."/>
            <person name="Bauer D."/>
            <person name="Andreopoulos W."/>
            <person name="Pangilinan J."/>
            <person name="LaButti K."/>
            <person name="Riley R."/>
            <person name="Lipzen A."/>
            <person name="Clum A."/>
            <person name="Drula E."/>
            <person name="Henrissat B."/>
            <person name="Kohler A."/>
            <person name="Grigoriev I.V."/>
            <person name="Martin F.M."/>
            <person name="Hacquard S."/>
        </authorList>
    </citation>
    <scope>NUCLEOTIDE SEQUENCE</scope>
    <source>
        <strain evidence="1">MPI-SDFR-AT-0120</strain>
    </source>
</reference>
<sequence length="181" mass="22200">MTRDCENPRDRIYALQGILHPRERLTVDYAKSTHQLFADLCNHLSNGVYQRYYSSLAHHQRRREMNEHTRTLYRLAGLMCFTEADILAIRRMLRHRLQRLSDLCCVERDHWPSTLVGFEQADEVVPQSRRWWFELWSTRQYFEYKQPESDLEVVERRRFEAWQKEIEEEYRINDSPTPWYD</sequence>
<accession>A0A8K0VUC6</accession>
<evidence type="ECO:0000313" key="1">
    <source>
        <dbReference type="EMBL" id="KAH7078258.1"/>
    </source>
</evidence>
<proteinExistence type="predicted"/>
<name>A0A8K0VUC6_9PLEO</name>
<dbReference type="EMBL" id="JAGMVJ010000017">
    <property type="protein sequence ID" value="KAH7078258.1"/>
    <property type="molecule type" value="Genomic_DNA"/>
</dbReference>
<dbReference type="Proteomes" id="UP000813461">
    <property type="component" value="Unassembled WGS sequence"/>
</dbReference>
<dbReference type="AlphaFoldDB" id="A0A8K0VUC6"/>
<organism evidence="1 2">
    <name type="scientific">Paraphoma chrysanthemicola</name>
    <dbReference type="NCBI Taxonomy" id="798071"/>
    <lineage>
        <taxon>Eukaryota</taxon>
        <taxon>Fungi</taxon>
        <taxon>Dikarya</taxon>
        <taxon>Ascomycota</taxon>
        <taxon>Pezizomycotina</taxon>
        <taxon>Dothideomycetes</taxon>
        <taxon>Pleosporomycetidae</taxon>
        <taxon>Pleosporales</taxon>
        <taxon>Pleosporineae</taxon>
        <taxon>Phaeosphaeriaceae</taxon>
        <taxon>Paraphoma</taxon>
    </lineage>
</organism>
<comment type="caution">
    <text evidence="1">The sequence shown here is derived from an EMBL/GenBank/DDBJ whole genome shotgun (WGS) entry which is preliminary data.</text>
</comment>